<evidence type="ECO:0000313" key="1">
    <source>
        <dbReference type="EMBL" id="CAD1473382.1"/>
    </source>
</evidence>
<keyword evidence="2" id="KW-1185">Reference proteome</keyword>
<accession>A0A6V7H2Q7</accession>
<proteinExistence type="predicted"/>
<dbReference type="Proteomes" id="UP000752696">
    <property type="component" value="Unassembled WGS sequence"/>
</dbReference>
<evidence type="ECO:0000313" key="2">
    <source>
        <dbReference type="Proteomes" id="UP000752696"/>
    </source>
</evidence>
<protein>
    <submittedName>
        <fullName evidence="1">Uncharacterized protein</fullName>
    </submittedName>
</protein>
<sequence>HVASDPNSKGDLDLFVLGPLDSFLQFSVLRHVEQFCNQISILERSLGQEKASTIGMREQADVHQDLMAKNVDVQLVGHVPDQLHEQVTFVQPVELFPSSHQRAPNLKRMIEDNLPAGTFVAFRRRTGGQPTLEQVRGDAVPFASAQKALLLV</sequence>
<dbReference type="EMBL" id="CAJDYZ010006424">
    <property type="protein sequence ID" value="CAD1473382.1"/>
    <property type="molecule type" value="Genomic_DNA"/>
</dbReference>
<gene>
    <name evidence="1" type="ORF">MHI_LOCUS374797</name>
</gene>
<comment type="caution">
    <text evidence="1">The sequence shown here is derived from an EMBL/GenBank/DDBJ whole genome shotgun (WGS) entry which is preliminary data.</text>
</comment>
<organism evidence="1 2">
    <name type="scientific">Heterotrigona itama</name>
    <dbReference type="NCBI Taxonomy" id="395501"/>
    <lineage>
        <taxon>Eukaryota</taxon>
        <taxon>Metazoa</taxon>
        <taxon>Ecdysozoa</taxon>
        <taxon>Arthropoda</taxon>
        <taxon>Hexapoda</taxon>
        <taxon>Insecta</taxon>
        <taxon>Pterygota</taxon>
        <taxon>Neoptera</taxon>
        <taxon>Endopterygota</taxon>
        <taxon>Hymenoptera</taxon>
        <taxon>Apocrita</taxon>
        <taxon>Aculeata</taxon>
        <taxon>Apoidea</taxon>
        <taxon>Anthophila</taxon>
        <taxon>Apidae</taxon>
        <taxon>Heterotrigona</taxon>
    </lineage>
</organism>
<reference evidence="1" key="1">
    <citation type="submission" date="2020-07" db="EMBL/GenBank/DDBJ databases">
        <authorList>
            <person name="Nazaruddin N."/>
        </authorList>
    </citation>
    <scope>NUCLEOTIDE SEQUENCE</scope>
</reference>
<dbReference type="AlphaFoldDB" id="A0A6V7H2Q7"/>
<feature type="non-terminal residue" evidence="1">
    <location>
        <position position="1"/>
    </location>
</feature>
<feature type="non-terminal residue" evidence="1">
    <location>
        <position position="152"/>
    </location>
</feature>
<name>A0A6V7H2Q7_9HYME</name>